<dbReference type="STRING" id="1267766.WYH_02908"/>
<evidence type="ECO:0000256" key="4">
    <source>
        <dbReference type="SAM" id="SignalP"/>
    </source>
</evidence>
<feature type="chain" id="PRO_5043803078" evidence="4">
    <location>
        <begin position="23"/>
        <end position="270"/>
    </location>
</feature>
<dbReference type="Pfam" id="PF03524">
    <property type="entry name" value="CagX"/>
    <property type="match status" value="1"/>
</dbReference>
<dbReference type="KEGG" id="aay:WYH_02908"/>
<dbReference type="PATRIC" id="fig|1267766.3.peg.2946"/>
<dbReference type="Gene3D" id="2.60.40.2500">
    <property type="match status" value="1"/>
</dbReference>
<feature type="compositionally biased region" description="Polar residues" evidence="3">
    <location>
        <begin position="254"/>
        <end position="264"/>
    </location>
</feature>
<sequence>MTRALLAAALFAGAAFTAPAQASDPRLVDRLYDPDQIVSIQGKAGVQATIMFGEDERIENVAIGDSQKWQVTPNKRANLLFVKPLAERAATNMTVVTDRHTYLFDLVASPANKNPLYVLSFSYPVELEQVQQADAAATPPAESANAIELAAANDPYAVVDPAELNFAWKTEGDSKLLPTRIYDDGDATFLTWPADAPLPAILVKDHAGTEGPVNFAVRGEVIVVDRVPREFILRSGGDVATLVNEGPVREPAKSPQSALAQTVSRKAEVK</sequence>
<keyword evidence="6" id="KW-1185">Reference proteome</keyword>
<evidence type="ECO:0000256" key="3">
    <source>
        <dbReference type="SAM" id="MobiDB-lite"/>
    </source>
</evidence>
<protein>
    <submittedName>
        <fullName evidence="5">Type IV secretion system protein virB9</fullName>
    </submittedName>
</protein>
<comment type="similarity">
    <text evidence="1">Belongs to the TrbG/VirB9 family.</text>
</comment>
<dbReference type="InterPro" id="IPR038161">
    <property type="entry name" value="VirB9/CagX/TrbG_C_sf"/>
</dbReference>
<evidence type="ECO:0000313" key="6">
    <source>
        <dbReference type="Proteomes" id="UP000034392"/>
    </source>
</evidence>
<feature type="signal peptide" evidence="4">
    <location>
        <begin position="1"/>
        <end position="22"/>
    </location>
</feature>
<dbReference type="AlphaFoldDB" id="A0A0F7KYQ1"/>
<keyword evidence="2 4" id="KW-0732">Signal</keyword>
<dbReference type="EMBL" id="CP011452">
    <property type="protein sequence ID" value="AKH43935.1"/>
    <property type="molecule type" value="Genomic_DNA"/>
</dbReference>
<reference evidence="5" key="1">
    <citation type="submission" date="2015-05" db="EMBL/GenBank/DDBJ databases">
        <title>The complete genome of Altererythrobacter atlanticus strain 26DY36.</title>
        <authorList>
            <person name="Wu Y.-H."/>
            <person name="Cheng H."/>
            <person name="Wu X.-W."/>
        </authorList>
    </citation>
    <scope>NUCLEOTIDE SEQUENCE [LARGE SCALE GENOMIC DNA]</scope>
    <source>
        <strain evidence="5">26DY36</strain>
    </source>
</reference>
<dbReference type="RefSeq" id="WP_046904372.1">
    <property type="nucleotide sequence ID" value="NZ_CP011452.2"/>
</dbReference>
<evidence type="ECO:0000313" key="5">
    <source>
        <dbReference type="EMBL" id="AKH43935.1"/>
    </source>
</evidence>
<evidence type="ECO:0000256" key="2">
    <source>
        <dbReference type="ARBA" id="ARBA00022729"/>
    </source>
</evidence>
<accession>A0A0F7KYQ1</accession>
<dbReference type="OrthoDB" id="7390264at2"/>
<proteinExistence type="inferred from homology"/>
<evidence type="ECO:0000256" key="1">
    <source>
        <dbReference type="ARBA" id="ARBA00006135"/>
    </source>
</evidence>
<dbReference type="CDD" id="cd06911">
    <property type="entry name" value="VirB9_CagX_TrbG"/>
    <property type="match status" value="1"/>
</dbReference>
<dbReference type="InterPro" id="IPR033645">
    <property type="entry name" value="VirB9/CagX/TrbG_C"/>
</dbReference>
<organism evidence="5 6">
    <name type="scientific">Croceibacterium atlanticum</name>
    <dbReference type="NCBI Taxonomy" id="1267766"/>
    <lineage>
        <taxon>Bacteria</taxon>
        <taxon>Pseudomonadati</taxon>
        <taxon>Pseudomonadota</taxon>
        <taxon>Alphaproteobacteria</taxon>
        <taxon>Sphingomonadales</taxon>
        <taxon>Erythrobacteraceae</taxon>
        <taxon>Croceibacterium</taxon>
    </lineage>
</organism>
<feature type="region of interest" description="Disordered" evidence="3">
    <location>
        <begin position="246"/>
        <end position="270"/>
    </location>
</feature>
<dbReference type="Proteomes" id="UP000034392">
    <property type="component" value="Chromosome"/>
</dbReference>
<gene>
    <name evidence="5" type="primary">virB9</name>
    <name evidence="5" type="ORF">WYH_02908</name>
</gene>
<dbReference type="InterPro" id="IPR010258">
    <property type="entry name" value="Conjugal_tfr_TrbG/VirB9/CagX"/>
</dbReference>
<name>A0A0F7KYQ1_9SPHN</name>